<proteinExistence type="predicted"/>
<evidence type="ECO:0000313" key="2">
    <source>
        <dbReference type="EMBL" id="GHG74945.1"/>
    </source>
</evidence>
<comment type="caution">
    <text evidence="2">The sequence shown here is derived from an EMBL/GenBank/DDBJ whole genome shotgun (WGS) entry which is preliminary data.</text>
</comment>
<dbReference type="AlphaFoldDB" id="A0A919KG06"/>
<organism evidence="2 3">
    <name type="scientific">Streptomyces capoamus</name>
    <dbReference type="NCBI Taxonomy" id="68183"/>
    <lineage>
        <taxon>Bacteria</taxon>
        <taxon>Bacillati</taxon>
        <taxon>Actinomycetota</taxon>
        <taxon>Actinomycetes</taxon>
        <taxon>Kitasatosporales</taxon>
        <taxon>Streptomycetaceae</taxon>
        <taxon>Streptomyces</taxon>
    </lineage>
</organism>
<sequence length="70" mass="7784">MRRVAPGASQNMKCLSPKRESSQEPASIKSMEDCSPDVDTELTAPTHHSLRVLTAREAPLPLRARLRWGD</sequence>
<accession>A0A919KG06</accession>
<gene>
    <name evidence="2" type="ORF">GCM10018980_72140</name>
</gene>
<reference evidence="3" key="1">
    <citation type="journal article" date="2019" name="Int. J. Syst. Evol. Microbiol.">
        <title>The Global Catalogue of Microorganisms (GCM) 10K type strain sequencing project: providing services to taxonomists for standard genome sequencing and annotation.</title>
        <authorList>
            <consortium name="The Broad Institute Genomics Platform"/>
            <consortium name="The Broad Institute Genome Sequencing Center for Infectious Disease"/>
            <person name="Wu L."/>
            <person name="Ma J."/>
        </authorList>
    </citation>
    <scope>NUCLEOTIDE SEQUENCE [LARGE SCALE GENOMIC DNA]</scope>
    <source>
        <strain evidence="3">JCM 4253</strain>
    </source>
</reference>
<keyword evidence="3" id="KW-1185">Reference proteome</keyword>
<dbReference type="Proteomes" id="UP000619355">
    <property type="component" value="Unassembled WGS sequence"/>
</dbReference>
<protein>
    <submittedName>
        <fullName evidence="2">Uncharacterized protein</fullName>
    </submittedName>
</protein>
<evidence type="ECO:0000256" key="1">
    <source>
        <dbReference type="SAM" id="MobiDB-lite"/>
    </source>
</evidence>
<feature type="region of interest" description="Disordered" evidence="1">
    <location>
        <begin position="1"/>
        <end position="42"/>
    </location>
</feature>
<name>A0A919KG06_9ACTN</name>
<evidence type="ECO:0000313" key="3">
    <source>
        <dbReference type="Proteomes" id="UP000619355"/>
    </source>
</evidence>
<dbReference type="EMBL" id="BNBF01000036">
    <property type="protein sequence ID" value="GHG74945.1"/>
    <property type="molecule type" value="Genomic_DNA"/>
</dbReference>